<comment type="caution">
    <text evidence="14">The sequence shown here is derived from an EMBL/GenBank/DDBJ whole genome shotgun (WGS) entry which is preliminary data.</text>
</comment>
<dbReference type="GO" id="GO:0005829">
    <property type="term" value="C:cytosol"/>
    <property type="evidence" value="ECO:0007669"/>
    <property type="project" value="TreeGrafter"/>
</dbReference>
<dbReference type="PANTHER" id="PTHR11130">
    <property type="entry name" value="GLUTATHIONE SYNTHETASE"/>
    <property type="match status" value="1"/>
</dbReference>
<dbReference type="OrthoDB" id="2498739at2759"/>
<comment type="cofactor">
    <cofactor evidence="9 11">
        <name>Mg(2+)</name>
        <dbReference type="ChEBI" id="CHEBI:18420"/>
    </cofactor>
    <text evidence="9 11">Binds 1 Mg(2+) ion per subunit.</text>
</comment>
<protein>
    <recommendedName>
        <fullName evidence="9">Glutathione synthetase</fullName>
        <shortName evidence="9">GSH-S</shortName>
        <ecNumber evidence="9">6.3.2.3</ecNumber>
    </recommendedName>
</protein>
<dbReference type="AlphaFoldDB" id="A0A9Q3BCP2"/>
<feature type="binding site" evidence="10">
    <location>
        <position position="326"/>
    </location>
    <ligand>
        <name>ATP</name>
        <dbReference type="ChEBI" id="CHEBI:30616"/>
    </ligand>
</feature>
<dbReference type="GO" id="GO:0004363">
    <property type="term" value="F:glutathione synthase activity"/>
    <property type="evidence" value="ECO:0007669"/>
    <property type="project" value="UniProtKB-UniRule"/>
</dbReference>
<dbReference type="InterPro" id="IPR014709">
    <property type="entry name" value="Glutathione_synthase_C_euk"/>
</dbReference>
<feature type="binding site" evidence="11">
    <location>
        <position position="153"/>
    </location>
    <ligand>
        <name>Mg(2+)</name>
        <dbReference type="ChEBI" id="CHEBI:18420"/>
    </ligand>
</feature>
<evidence type="ECO:0000256" key="7">
    <source>
        <dbReference type="ARBA" id="ARBA00022840"/>
    </source>
</evidence>
<dbReference type="EC" id="6.3.2.3" evidence="9"/>
<feature type="binding site" evidence="12">
    <location>
        <begin position="227"/>
        <end position="229"/>
    </location>
    <ligand>
        <name>substrate</name>
    </ligand>
</feature>
<feature type="binding site" evidence="12">
    <location>
        <begin position="493"/>
        <end position="494"/>
    </location>
    <ligand>
        <name>substrate</name>
    </ligand>
</feature>
<dbReference type="Pfam" id="PF03199">
    <property type="entry name" value="GSH_synthase"/>
    <property type="match status" value="1"/>
</dbReference>
<dbReference type="Gene3D" id="3.40.50.1760">
    <property type="entry name" value="Glutathione synthase, substrate-binding domain superfamily, eukaryotic"/>
    <property type="match status" value="1"/>
</dbReference>
<evidence type="ECO:0000256" key="3">
    <source>
        <dbReference type="ARBA" id="ARBA00022598"/>
    </source>
</evidence>
<keyword evidence="4 9" id="KW-0317">Glutathione biosynthesis</keyword>
<dbReference type="InterPro" id="IPR004887">
    <property type="entry name" value="GSH_synth_subst-bd"/>
</dbReference>
<feature type="binding site" evidence="11">
    <location>
        <position position="151"/>
    </location>
    <ligand>
        <name>Mg(2+)</name>
        <dbReference type="ChEBI" id="CHEBI:18420"/>
    </ligand>
</feature>
<evidence type="ECO:0000256" key="6">
    <source>
        <dbReference type="ARBA" id="ARBA00022741"/>
    </source>
</evidence>
<dbReference type="Gene3D" id="3.30.1490.50">
    <property type="match status" value="1"/>
</dbReference>
<evidence type="ECO:0000256" key="12">
    <source>
        <dbReference type="PIRSR" id="PIRSR001558-3"/>
    </source>
</evidence>
<feature type="binding site" evidence="10">
    <location>
        <position position="151"/>
    </location>
    <ligand>
        <name>ATP</name>
        <dbReference type="ChEBI" id="CHEBI:30616"/>
    </ligand>
</feature>
<evidence type="ECO:0000256" key="9">
    <source>
        <dbReference type="PIRNR" id="PIRNR001558"/>
    </source>
</evidence>
<feature type="binding site" evidence="10">
    <location>
        <position position="482"/>
    </location>
    <ligand>
        <name>substrate</name>
    </ligand>
</feature>
<dbReference type="InterPro" id="IPR014049">
    <property type="entry name" value="Glutathione_synthase_N_euk"/>
</dbReference>
<evidence type="ECO:0000256" key="4">
    <source>
        <dbReference type="ARBA" id="ARBA00022684"/>
    </source>
</evidence>
<reference evidence="14" key="1">
    <citation type="submission" date="2021-03" db="EMBL/GenBank/DDBJ databases">
        <title>Draft genome sequence of rust myrtle Austropuccinia psidii MF-1, a brazilian biotype.</title>
        <authorList>
            <person name="Quecine M.C."/>
            <person name="Pachon D.M.R."/>
            <person name="Bonatelli M.L."/>
            <person name="Correr F.H."/>
            <person name="Franceschini L.M."/>
            <person name="Leite T.F."/>
            <person name="Margarido G.R.A."/>
            <person name="Almeida C.A."/>
            <person name="Ferrarezi J.A."/>
            <person name="Labate C.A."/>
        </authorList>
    </citation>
    <scope>NUCLEOTIDE SEQUENCE</scope>
    <source>
        <strain evidence="14">MF-1</strain>
    </source>
</reference>
<dbReference type="Gene3D" id="1.10.1080.10">
    <property type="entry name" value="Glutathione Synthetase, Chain A, domain 3"/>
    <property type="match status" value="1"/>
</dbReference>
<gene>
    <name evidence="14" type="ORF">O181_002574</name>
</gene>
<dbReference type="InterPro" id="IPR014042">
    <property type="entry name" value="Glutathione_synthase_a-hlx"/>
</dbReference>
<dbReference type="Gene3D" id="3.30.470.20">
    <property type="entry name" value="ATP-grasp fold, B domain"/>
    <property type="match status" value="1"/>
</dbReference>
<keyword evidence="3 9" id="KW-0436">Ligase</keyword>
<dbReference type="InterPro" id="IPR037013">
    <property type="entry name" value="GSH-S_sub-bd_sf"/>
</dbReference>
<dbReference type="GO" id="GO:0000287">
    <property type="term" value="F:magnesium ion binding"/>
    <property type="evidence" value="ECO:0007669"/>
    <property type="project" value="UniProtKB-UniRule"/>
</dbReference>
<dbReference type="PIRSF" id="PIRSF001558">
    <property type="entry name" value="GSHase"/>
    <property type="match status" value="1"/>
</dbReference>
<evidence type="ECO:0000313" key="15">
    <source>
        <dbReference type="Proteomes" id="UP000765509"/>
    </source>
</evidence>
<feature type="binding site" evidence="10">
    <location>
        <position position="484"/>
    </location>
    <ligand>
        <name>ATP</name>
        <dbReference type="ChEBI" id="CHEBI:30616"/>
    </ligand>
</feature>
<feature type="binding site" evidence="10">
    <location>
        <position position="131"/>
    </location>
    <ligand>
        <name>substrate</name>
    </ligand>
</feature>
<dbReference type="InterPro" id="IPR005615">
    <property type="entry name" value="Glutathione_synthase"/>
</dbReference>
<name>A0A9Q3BCP2_9BASI</name>
<feature type="binding site" evidence="10">
    <location>
        <position position="399"/>
    </location>
    <ligand>
        <name>ATP</name>
        <dbReference type="ChEBI" id="CHEBI:30616"/>
    </ligand>
</feature>
<comment type="pathway">
    <text evidence="1 9">Sulfur metabolism; glutathione biosynthesis; glutathione from L-cysteine and L-glutamate: step 2/2.</text>
</comment>
<dbReference type="EMBL" id="AVOT02000436">
    <property type="protein sequence ID" value="MBW0462859.1"/>
    <property type="molecule type" value="Genomic_DNA"/>
</dbReference>
<comment type="similarity">
    <text evidence="2 9">Belongs to the eukaryotic GSH synthase family.</text>
</comment>
<dbReference type="InterPro" id="IPR016185">
    <property type="entry name" value="PreATP-grasp_dom_sf"/>
</dbReference>
<feature type="binding site" evidence="11">
    <location>
        <position position="392"/>
    </location>
    <ligand>
        <name>Mg(2+)</name>
        <dbReference type="ChEBI" id="CHEBI:18420"/>
    </ligand>
</feature>
<evidence type="ECO:0000256" key="10">
    <source>
        <dbReference type="PIRSR" id="PIRSR001558-1"/>
    </source>
</evidence>
<dbReference type="Gene3D" id="3.30.1490.80">
    <property type="match status" value="1"/>
</dbReference>
<feature type="binding site" evidence="12">
    <location>
        <begin position="155"/>
        <end position="158"/>
    </location>
    <ligand>
        <name>substrate</name>
    </ligand>
</feature>
<dbReference type="SUPFAM" id="SSF56059">
    <property type="entry name" value="Glutathione synthetase ATP-binding domain-like"/>
    <property type="match status" value="1"/>
</dbReference>
<keyword evidence="7 9" id="KW-0067">ATP-binding</keyword>
<keyword evidence="8 9" id="KW-0460">Magnesium</keyword>
<organism evidence="14 15">
    <name type="scientific">Austropuccinia psidii MF-1</name>
    <dbReference type="NCBI Taxonomy" id="1389203"/>
    <lineage>
        <taxon>Eukaryota</taxon>
        <taxon>Fungi</taxon>
        <taxon>Dikarya</taxon>
        <taxon>Basidiomycota</taxon>
        <taxon>Pucciniomycotina</taxon>
        <taxon>Pucciniomycetes</taxon>
        <taxon>Pucciniales</taxon>
        <taxon>Sphaerophragmiaceae</taxon>
        <taxon>Austropuccinia</taxon>
    </lineage>
</organism>
<evidence type="ECO:0000259" key="13">
    <source>
        <dbReference type="Pfam" id="PF03199"/>
    </source>
</evidence>
<evidence type="ECO:0000256" key="11">
    <source>
        <dbReference type="PIRSR" id="PIRSR001558-2"/>
    </source>
</evidence>
<dbReference type="SUPFAM" id="SSF52440">
    <property type="entry name" value="PreATP-grasp domain"/>
    <property type="match status" value="1"/>
</dbReference>
<comment type="catalytic activity">
    <reaction evidence="9">
        <text>gamma-L-glutamyl-L-cysteine + glycine + ATP = glutathione + ADP + phosphate + H(+)</text>
        <dbReference type="Rhea" id="RHEA:13557"/>
        <dbReference type="ChEBI" id="CHEBI:15378"/>
        <dbReference type="ChEBI" id="CHEBI:30616"/>
        <dbReference type="ChEBI" id="CHEBI:43474"/>
        <dbReference type="ChEBI" id="CHEBI:57305"/>
        <dbReference type="ChEBI" id="CHEBI:57925"/>
        <dbReference type="ChEBI" id="CHEBI:58173"/>
        <dbReference type="ChEBI" id="CHEBI:456216"/>
        <dbReference type="EC" id="6.3.2.3"/>
    </reaction>
</comment>
<evidence type="ECO:0000256" key="5">
    <source>
        <dbReference type="ARBA" id="ARBA00022723"/>
    </source>
</evidence>
<dbReference type="GO" id="GO:0005524">
    <property type="term" value="F:ATP binding"/>
    <property type="evidence" value="ECO:0007669"/>
    <property type="project" value="UniProtKB-UniRule"/>
</dbReference>
<feature type="binding site" evidence="10">
    <location>
        <position position="490"/>
    </location>
    <ligand>
        <name>ATP</name>
        <dbReference type="ChEBI" id="CHEBI:30616"/>
    </ligand>
</feature>
<feature type="binding site" evidence="12">
    <location>
        <begin position="287"/>
        <end position="290"/>
    </location>
    <ligand>
        <name>substrate</name>
    </ligand>
</feature>
<evidence type="ECO:0000313" key="14">
    <source>
        <dbReference type="EMBL" id="MBW0462859.1"/>
    </source>
</evidence>
<dbReference type="GO" id="GO:0043295">
    <property type="term" value="F:glutathione binding"/>
    <property type="evidence" value="ECO:0007669"/>
    <property type="project" value="UniProtKB-UniRule"/>
</dbReference>
<keyword evidence="5 9" id="KW-0479">Metal-binding</keyword>
<keyword evidence="6 9" id="KW-0547">Nucleotide-binding</keyword>
<keyword evidence="15" id="KW-1185">Reference proteome</keyword>
<dbReference type="NCBIfam" id="TIGR01986">
    <property type="entry name" value="glut_syn_euk"/>
    <property type="match status" value="1"/>
</dbReference>
<evidence type="ECO:0000256" key="1">
    <source>
        <dbReference type="ARBA" id="ARBA00004965"/>
    </source>
</evidence>
<evidence type="ECO:0000256" key="8">
    <source>
        <dbReference type="ARBA" id="ARBA00022842"/>
    </source>
</evidence>
<dbReference type="Pfam" id="PF03917">
    <property type="entry name" value="GSH_synth_ATP"/>
    <property type="match status" value="1"/>
</dbReference>
<feature type="domain" description="Glutathione synthase substrate-binding" evidence="13">
    <location>
        <begin position="218"/>
        <end position="323"/>
    </location>
</feature>
<feature type="binding site" evidence="10">
    <location>
        <position position="233"/>
    </location>
    <ligand>
        <name>substrate</name>
    </ligand>
</feature>
<accession>A0A9Q3BCP2</accession>
<dbReference type="PANTHER" id="PTHR11130:SF0">
    <property type="entry name" value="GLUTATHIONE SYNTHETASE"/>
    <property type="match status" value="1"/>
</dbReference>
<feature type="binding site" evidence="10">
    <location>
        <begin position="388"/>
        <end position="397"/>
    </location>
    <ligand>
        <name>ATP</name>
        <dbReference type="ChEBI" id="CHEBI:30616"/>
    </ligand>
</feature>
<dbReference type="Proteomes" id="UP000765509">
    <property type="component" value="Unassembled WGS sequence"/>
</dbReference>
<feature type="binding site" evidence="10">
    <location>
        <begin position="421"/>
        <end position="424"/>
    </location>
    <ligand>
        <name>ATP</name>
        <dbReference type="ChEBI" id="CHEBI:30616"/>
    </ligand>
</feature>
<proteinExistence type="inferred from homology"/>
<sequence length="506" mass="57082">MIKKLPLPWSSSLDSKTVSELRKAAITYALTNSLIIRPSLSISTLDSIVIHAPFCLFPSTFPQGQFEKALRLQTAYNQLYANLACNPNLIREVIGKIIAKVDLFIGKFYEIWEKVENDGKSNSHLSLGIFRSDYLLHQENLNVPLEIKQVEFNTVSVSFGGLGTKISELHRYLASLTTALDPTKLPNHPNHALYSLSNGLRRAHETYLESEAPVGTVVILMIVQENERNQFDQSLLEYQLAEESAPIRLVRVSCHLVLQSTQLDPDTKKLYYISNKDKVEVSVVYYRSMYGPEDFLSENDWNGRYQLERSRAINCPNLSTQLVGCKKFQQVITEQDFLEKYHKVITKGISQTLWNEVRSTWAKIYSLESNEGFNLASDPSHASSFVLKPQREGGGNNIYGQEIPRFVSNLEEEKRAGYILMSLIQTLNKSQNYLIQSKDSSEAILPREVISELGIFGVCLFKRDCLDGANLIHNIEAGHLLRTKNCENDEGGVASGFSCLDSPLMV</sequence>
<feature type="binding site" evidence="10">
    <location>
        <position position="452"/>
    </location>
    <ligand>
        <name>ATP</name>
        <dbReference type="ChEBI" id="CHEBI:30616"/>
    </ligand>
</feature>
<evidence type="ECO:0000256" key="2">
    <source>
        <dbReference type="ARBA" id="ARBA00010385"/>
    </source>
</evidence>